<keyword evidence="3 6" id="KW-0812">Transmembrane</keyword>
<keyword evidence="6" id="KW-0807">Transducer</keyword>
<dbReference type="Proteomes" id="UP000075884">
    <property type="component" value="Unassembled WGS sequence"/>
</dbReference>
<protein>
    <recommendedName>
        <fullName evidence="6">Gustatory receptor</fullName>
    </recommendedName>
</protein>
<comment type="function">
    <text evidence="6">Gustatory receptor which mediates acceptance or avoidance behavior, depending on its substrates.</text>
</comment>
<keyword evidence="4 6" id="KW-1133">Transmembrane helix</keyword>
<evidence type="ECO:0000256" key="4">
    <source>
        <dbReference type="ARBA" id="ARBA00022989"/>
    </source>
</evidence>
<reference evidence="7" key="2">
    <citation type="submission" date="2020-05" db="UniProtKB">
        <authorList>
            <consortium name="EnsemblMetazoa"/>
        </authorList>
    </citation>
    <scope>IDENTIFICATION</scope>
    <source>
        <strain evidence="7">WRAIR2</strain>
    </source>
</reference>
<organism evidence="7 8">
    <name type="scientific">Anopheles dirus</name>
    <dbReference type="NCBI Taxonomy" id="7168"/>
    <lineage>
        <taxon>Eukaryota</taxon>
        <taxon>Metazoa</taxon>
        <taxon>Ecdysozoa</taxon>
        <taxon>Arthropoda</taxon>
        <taxon>Hexapoda</taxon>
        <taxon>Insecta</taxon>
        <taxon>Pterygota</taxon>
        <taxon>Neoptera</taxon>
        <taxon>Endopterygota</taxon>
        <taxon>Diptera</taxon>
        <taxon>Nematocera</taxon>
        <taxon>Culicoidea</taxon>
        <taxon>Culicidae</taxon>
        <taxon>Anophelinae</taxon>
        <taxon>Anopheles</taxon>
    </lineage>
</organism>
<evidence type="ECO:0000256" key="5">
    <source>
        <dbReference type="ARBA" id="ARBA00023136"/>
    </source>
</evidence>
<feature type="transmembrane region" description="Helical" evidence="6">
    <location>
        <begin position="164"/>
        <end position="186"/>
    </location>
</feature>
<keyword evidence="8" id="KW-1185">Reference proteome</keyword>
<proteinExistence type="inferred from homology"/>
<comment type="caution">
    <text evidence="6">Lacks conserved residue(s) required for the propagation of feature annotation.</text>
</comment>
<feature type="transmembrane region" description="Helical" evidence="6">
    <location>
        <begin position="246"/>
        <end position="270"/>
    </location>
</feature>
<dbReference type="GO" id="GO:0005886">
    <property type="term" value="C:plasma membrane"/>
    <property type="evidence" value="ECO:0007669"/>
    <property type="project" value="UniProtKB-SubCell"/>
</dbReference>
<keyword evidence="5 6" id="KW-0472">Membrane</keyword>
<evidence type="ECO:0000313" key="8">
    <source>
        <dbReference type="Proteomes" id="UP000075884"/>
    </source>
</evidence>
<dbReference type="AlphaFoldDB" id="A0A182NYZ9"/>
<name>A0A182NYZ9_9DIPT</name>
<dbReference type="VEuPathDB" id="VectorBase:ADIR015499"/>
<evidence type="ECO:0000256" key="2">
    <source>
        <dbReference type="ARBA" id="ARBA00022475"/>
    </source>
</evidence>
<reference evidence="8" key="1">
    <citation type="submission" date="2013-03" db="EMBL/GenBank/DDBJ databases">
        <title>The Genome Sequence of Anopheles dirus WRAIR2.</title>
        <authorList>
            <consortium name="The Broad Institute Genomics Platform"/>
            <person name="Neafsey D.E."/>
            <person name="Walton C."/>
            <person name="Walker B."/>
            <person name="Young S.K."/>
            <person name="Zeng Q."/>
            <person name="Gargeya S."/>
            <person name="Fitzgerald M."/>
            <person name="Haas B."/>
            <person name="Abouelleil A."/>
            <person name="Allen A.W."/>
            <person name="Alvarado L."/>
            <person name="Arachchi H.M."/>
            <person name="Berlin A.M."/>
            <person name="Chapman S.B."/>
            <person name="Gainer-Dewar J."/>
            <person name="Goldberg J."/>
            <person name="Griggs A."/>
            <person name="Gujja S."/>
            <person name="Hansen M."/>
            <person name="Howarth C."/>
            <person name="Imamovic A."/>
            <person name="Ireland A."/>
            <person name="Larimer J."/>
            <person name="McCowan C."/>
            <person name="Murphy C."/>
            <person name="Pearson M."/>
            <person name="Poon T.W."/>
            <person name="Priest M."/>
            <person name="Roberts A."/>
            <person name="Saif S."/>
            <person name="Shea T."/>
            <person name="Sisk P."/>
            <person name="Sykes S."/>
            <person name="Wortman J."/>
            <person name="Nusbaum C."/>
            <person name="Birren B."/>
        </authorList>
    </citation>
    <scope>NUCLEOTIDE SEQUENCE [LARGE SCALE GENOMIC DNA]</scope>
    <source>
        <strain evidence="8">WRAIR2</strain>
    </source>
</reference>
<evidence type="ECO:0000256" key="3">
    <source>
        <dbReference type="ARBA" id="ARBA00022692"/>
    </source>
</evidence>
<feature type="transmembrane region" description="Helical" evidence="6">
    <location>
        <begin position="134"/>
        <end position="152"/>
    </location>
</feature>
<keyword evidence="6" id="KW-0675">Receptor</keyword>
<dbReference type="GO" id="GO:0050909">
    <property type="term" value="P:sensory perception of taste"/>
    <property type="evidence" value="ECO:0007669"/>
    <property type="project" value="InterPro"/>
</dbReference>
<dbReference type="InterPro" id="IPR013604">
    <property type="entry name" value="7TM_chemorcpt"/>
</dbReference>
<sequence length="382" mass="44886">MEAAQCFKSFFDFFCHHRIIQEAETDPFKQNSKRHKLFIVKSVLILVACILLGIYGKSFEDAFIPNRSCINRMINWVCLGAMLMTCFIVAWETMVASREDVKIWNTFETIENALRLCNQNPDETLRKYQRVYKIIFFTYFALLCLIGAILVIEFKDMDGPLVDFIVIFELLSIVDVNRVLQIVMYVRILTCYIHHLKEAVRNAVLSVSMGNDPDGPNLEPIQTQLRKSSACYFLCIKAFRLIQDQFAWGLFVVCLKFSIILWNEIYWTVYRAIMETSYELYCLNVVPYHFVYFSFTWSCECLTAEITWLSQLLYELDLNKASTYIKMRITQLMLLLEYKVFFFHTFGVCRVSYHLIVQYAISGATKVSFIAQLMIDFYNEMK</sequence>
<evidence type="ECO:0000256" key="1">
    <source>
        <dbReference type="ARBA" id="ARBA00004651"/>
    </source>
</evidence>
<dbReference type="GO" id="GO:0007165">
    <property type="term" value="P:signal transduction"/>
    <property type="evidence" value="ECO:0007669"/>
    <property type="project" value="UniProtKB-KW"/>
</dbReference>
<feature type="transmembrane region" description="Helical" evidence="6">
    <location>
        <begin position="37"/>
        <end position="54"/>
    </location>
</feature>
<comment type="similarity">
    <text evidence="6">Belongs to the insect chemoreceptor superfamily. Gustatory receptor (GR) family.</text>
</comment>
<comment type="subcellular location">
    <subcellularLocation>
        <location evidence="1 6">Cell membrane</location>
        <topology evidence="1 6">Multi-pass membrane protein</topology>
    </subcellularLocation>
</comment>
<dbReference type="EnsemblMetazoa" id="ADIR015499-RA">
    <property type="protein sequence ID" value="ADIR015499-PA"/>
    <property type="gene ID" value="ADIR015499"/>
</dbReference>
<evidence type="ECO:0000256" key="6">
    <source>
        <dbReference type="RuleBase" id="RU363108"/>
    </source>
</evidence>
<evidence type="ECO:0000313" key="7">
    <source>
        <dbReference type="EnsemblMetazoa" id="ADIR015499-PA"/>
    </source>
</evidence>
<accession>A0A182NYZ9</accession>
<dbReference type="Pfam" id="PF08395">
    <property type="entry name" value="7tm_7"/>
    <property type="match status" value="1"/>
</dbReference>
<feature type="transmembrane region" description="Helical" evidence="6">
    <location>
        <begin position="74"/>
        <end position="95"/>
    </location>
</feature>
<keyword evidence="2 6" id="KW-1003">Cell membrane</keyword>